<organism evidence="1 2">
    <name type="scientific">Stieleria magnilauensis</name>
    <dbReference type="NCBI Taxonomy" id="2527963"/>
    <lineage>
        <taxon>Bacteria</taxon>
        <taxon>Pseudomonadati</taxon>
        <taxon>Planctomycetota</taxon>
        <taxon>Planctomycetia</taxon>
        <taxon>Pirellulales</taxon>
        <taxon>Pirellulaceae</taxon>
        <taxon>Stieleria</taxon>
    </lineage>
</organism>
<dbReference type="InterPro" id="IPR045584">
    <property type="entry name" value="Pilin-like"/>
</dbReference>
<name>A0ABX5XLF1_9BACT</name>
<accession>A0ABX5XLF1</accession>
<dbReference type="NCBIfam" id="TIGR02532">
    <property type="entry name" value="IV_pilin_GFxxxE"/>
    <property type="match status" value="1"/>
</dbReference>
<dbReference type="Pfam" id="PF07963">
    <property type="entry name" value="N_methyl"/>
    <property type="match status" value="1"/>
</dbReference>
<sequence length="483" mass="51831">MISMITNRKTLFPKAFTLIELLVALTIASALTAIALPTLKDSMRQNTLSRSASLVKGAFINARGQAIRTGRPFGLVIERRQRRIGDGAASGLNFFGANYATRIYYVQSPIEYRGDSQNAQAYPYLSTAWAPNPAPPANQTLPNSVIAKFFVPLESAGVLYAAVNGSAPARRLIGDGTRFAIGGSDYDFELDLARSRTITAAQASTLGITPAVPGSLIIFNHRSIAPERNSNPGVYTNAIATSQFPARLELGQGYSFKFQTNPIRAPLSPVTMIGKTVVDLSISGTGSEPLLFNAQNIVDTDPANVIPALDPDSLLQDVVVMFAPDGRLDGVFSSRRDPSISAPQTIPGFYVERLDPSTTVAFNVGFVDGILDNIDDGARYPYAVPGTDPQVNTDDPPLESLPPWPSALTSKKVPNFANSDCAWISIHPLSGAISLDTVAGQPPQAKFYSYYGFSTANGSQSARNVIRERLHQSRRLTTAGTTQ</sequence>
<proteinExistence type="predicted"/>
<evidence type="ECO:0000313" key="1">
    <source>
        <dbReference type="EMBL" id="QDV82813.1"/>
    </source>
</evidence>
<reference evidence="1 2" key="1">
    <citation type="submission" date="2019-02" db="EMBL/GenBank/DDBJ databases">
        <title>Deep-cultivation of Planctomycetes and their phenomic and genomic characterization uncovers novel biology.</title>
        <authorList>
            <person name="Wiegand S."/>
            <person name="Jogler M."/>
            <person name="Boedeker C."/>
            <person name="Pinto D."/>
            <person name="Vollmers J."/>
            <person name="Rivas-Marin E."/>
            <person name="Kohn T."/>
            <person name="Peeters S.H."/>
            <person name="Heuer A."/>
            <person name="Rast P."/>
            <person name="Oberbeckmann S."/>
            <person name="Bunk B."/>
            <person name="Jeske O."/>
            <person name="Meyerdierks A."/>
            <person name="Storesund J.E."/>
            <person name="Kallscheuer N."/>
            <person name="Luecker S."/>
            <person name="Lage O.M."/>
            <person name="Pohl T."/>
            <person name="Merkel B.J."/>
            <person name="Hornburger P."/>
            <person name="Mueller R.-W."/>
            <person name="Bruemmer F."/>
            <person name="Labrenz M."/>
            <person name="Spormann A.M."/>
            <person name="Op den Camp H."/>
            <person name="Overmann J."/>
            <person name="Amann R."/>
            <person name="Jetten M.S.M."/>
            <person name="Mascher T."/>
            <person name="Medema M.H."/>
            <person name="Devos D.P."/>
            <person name="Kaster A.-K."/>
            <person name="Ovreas L."/>
            <person name="Rohde M."/>
            <person name="Galperin M.Y."/>
            <person name="Jogler C."/>
        </authorList>
    </citation>
    <scope>NUCLEOTIDE SEQUENCE [LARGE SCALE GENOMIC DNA]</scope>
    <source>
        <strain evidence="1 2">TBK1r</strain>
    </source>
</reference>
<evidence type="ECO:0008006" key="3">
    <source>
        <dbReference type="Google" id="ProtNLM"/>
    </source>
</evidence>
<dbReference type="SUPFAM" id="SSF54523">
    <property type="entry name" value="Pili subunits"/>
    <property type="match status" value="1"/>
</dbReference>
<keyword evidence="2" id="KW-1185">Reference proteome</keyword>
<dbReference type="EMBL" id="CP036432">
    <property type="protein sequence ID" value="QDV82813.1"/>
    <property type="molecule type" value="Genomic_DNA"/>
</dbReference>
<evidence type="ECO:0000313" key="2">
    <source>
        <dbReference type="Proteomes" id="UP000318081"/>
    </source>
</evidence>
<protein>
    <recommendedName>
        <fullName evidence="3">Major pilin subunit</fullName>
    </recommendedName>
</protein>
<dbReference type="Proteomes" id="UP000318081">
    <property type="component" value="Chromosome"/>
</dbReference>
<dbReference type="InterPro" id="IPR012902">
    <property type="entry name" value="N_methyl_site"/>
</dbReference>
<dbReference type="Gene3D" id="3.30.700.10">
    <property type="entry name" value="Glycoprotein, Type 4 Pilin"/>
    <property type="match status" value="1"/>
</dbReference>
<gene>
    <name evidence="1" type="ORF">TBK1r_17450</name>
</gene>